<dbReference type="Gene3D" id="1.20.120.450">
    <property type="entry name" value="dinb family like domain"/>
    <property type="match status" value="1"/>
</dbReference>
<dbReference type="PANTHER" id="PTHR36922:SF1">
    <property type="entry name" value="DUF1993 DOMAIN-CONTAINING PROTEIN"/>
    <property type="match status" value="1"/>
</dbReference>
<protein>
    <submittedName>
        <fullName evidence="2">DUF1993 domain-containing protein</fullName>
    </submittedName>
</protein>
<organism evidence="2 3">
    <name type="scientific">Mangrovimicrobium sediminis</name>
    <dbReference type="NCBI Taxonomy" id="2562682"/>
    <lineage>
        <taxon>Bacteria</taxon>
        <taxon>Pseudomonadati</taxon>
        <taxon>Pseudomonadota</taxon>
        <taxon>Gammaproteobacteria</taxon>
        <taxon>Cellvibrionales</taxon>
        <taxon>Halieaceae</taxon>
        <taxon>Mangrovimicrobium</taxon>
    </lineage>
</organism>
<dbReference type="Pfam" id="PF09351">
    <property type="entry name" value="DUF1993"/>
    <property type="match status" value="1"/>
</dbReference>
<evidence type="ECO:0000313" key="3">
    <source>
        <dbReference type="Proteomes" id="UP000298050"/>
    </source>
</evidence>
<evidence type="ECO:0000313" key="2">
    <source>
        <dbReference type="EMBL" id="TGD70992.1"/>
    </source>
</evidence>
<keyword evidence="3" id="KW-1185">Reference proteome</keyword>
<dbReference type="AlphaFoldDB" id="A0A4Z0LUK4"/>
<name>A0A4Z0LUK4_9GAMM</name>
<accession>A0A4Z0LUK4</accession>
<comment type="caution">
    <text evidence="2">The sequence shown here is derived from an EMBL/GenBank/DDBJ whole genome shotgun (WGS) entry which is preliminary data.</text>
</comment>
<evidence type="ECO:0000256" key="1">
    <source>
        <dbReference type="SAM" id="MobiDB-lite"/>
    </source>
</evidence>
<feature type="compositionally biased region" description="Low complexity" evidence="1">
    <location>
        <begin position="17"/>
        <end position="31"/>
    </location>
</feature>
<dbReference type="PANTHER" id="PTHR36922">
    <property type="entry name" value="BLL2446 PROTEIN"/>
    <property type="match status" value="1"/>
</dbReference>
<dbReference type="InterPro" id="IPR018531">
    <property type="entry name" value="DUF1993"/>
</dbReference>
<gene>
    <name evidence="2" type="ORF">E4634_20550</name>
</gene>
<sequence length="276" mass="30396">MPPSTARAMTAFTAAWSRPPSSFQNSSSAPPKVLVPRHNSDTRRPERPSLRYCMSYSPRRLSRGIVTTRGGAVQAGCALIIRPLLRRPRAAPRHPRHRGSTMSLTLYQATVPTFIQIAGATRQILDKAEAHCAEHGVPPESLVEARLIEDMWTFAFQIKSVRTHTARALQTLMEGGTFSPPDDPLATDFAGLKATVDEALEYLAAVDEDELENCAERIVPFAAGSYKFDFTAQNFLLSFAQPNLFFHATTAYDILRARGVEIGKIDFLGALRVQPG</sequence>
<feature type="region of interest" description="Disordered" evidence="1">
    <location>
        <begin position="17"/>
        <end position="48"/>
    </location>
</feature>
<feature type="compositionally biased region" description="Basic and acidic residues" evidence="1">
    <location>
        <begin position="38"/>
        <end position="48"/>
    </location>
</feature>
<dbReference type="SUPFAM" id="SSF109854">
    <property type="entry name" value="DinB/YfiT-like putative metalloenzymes"/>
    <property type="match status" value="1"/>
</dbReference>
<dbReference type="InterPro" id="IPR034660">
    <property type="entry name" value="DinB/YfiT-like"/>
</dbReference>
<proteinExistence type="predicted"/>
<reference evidence="2 3" key="1">
    <citation type="submission" date="2019-04" db="EMBL/GenBank/DDBJ databases">
        <title>Taxonomy of novel Haliea sp. from mangrove soil of West Coast of India.</title>
        <authorList>
            <person name="Verma A."/>
            <person name="Kumar P."/>
            <person name="Krishnamurthi S."/>
        </authorList>
    </citation>
    <scope>NUCLEOTIDE SEQUENCE [LARGE SCALE GENOMIC DNA]</scope>
    <source>
        <strain evidence="2 3">SAOS-164</strain>
    </source>
</reference>
<dbReference type="EMBL" id="SRLE01000017">
    <property type="protein sequence ID" value="TGD70992.1"/>
    <property type="molecule type" value="Genomic_DNA"/>
</dbReference>
<dbReference type="Proteomes" id="UP000298050">
    <property type="component" value="Unassembled WGS sequence"/>
</dbReference>
<dbReference type="OrthoDB" id="338237at2"/>